<dbReference type="Gramene" id="TraesLDM5B03G02898370.2">
    <property type="protein sequence ID" value="TraesLDM5B03G02898370.2.CDS1"/>
    <property type="gene ID" value="TraesLDM5B03G02898370"/>
</dbReference>
<dbReference type="Gramene" id="TraesPARA_EIv1.0_1683740.2">
    <property type="protein sequence ID" value="TraesPARA_EIv1.0_1683740.2.CDS1"/>
    <property type="gene ID" value="TraesPARA_EIv1.0_1683740"/>
</dbReference>
<protein>
    <recommendedName>
        <fullName evidence="4">Late embryogenesis abundant protein LEA-2 subgroup domain-containing protein</fullName>
    </recommendedName>
</protein>
<evidence type="ECO:0008006" key="4">
    <source>
        <dbReference type="Google" id="ProtNLM"/>
    </source>
</evidence>
<dbReference type="RefSeq" id="XP_044388857.1">
    <property type="nucleotide sequence ID" value="XM_044532922.1"/>
</dbReference>
<dbReference type="Proteomes" id="UP000019116">
    <property type="component" value="Chromosome 5B"/>
</dbReference>
<dbReference type="Gramene" id="TraesNOR5B03G02922630.1">
    <property type="protein sequence ID" value="TraesNOR5B03G02922630.1.CDS1"/>
    <property type="gene ID" value="TraesNOR5B03G02922630"/>
</dbReference>
<dbReference type="Gramene" id="TraesCLE_scaffold_097023_01G000200.1">
    <property type="protein sequence ID" value="TraesCLE_scaffold_097023_01G000200.1"/>
    <property type="gene ID" value="TraesCLE_scaffold_097023_01G000200"/>
</dbReference>
<dbReference type="Gramene" id="TraesCAD_scaffold_053453_01G000100.1">
    <property type="protein sequence ID" value="TraesCAD_scaffold_053453_01G000100.1"/>
    <property type="gene ID" value="TraesCAD_scaffold_053453_01G000100"/>
</dbReference>
<dbReference type="Gramene" id="TraesSYM7B03G04125190.1">
    <property type="protein sequence ID" value="TraesSYM7B03G04125190.1.CDS1"/>
    <property type="gene ID" value="TraesSYM7B03G04125190"/>
</dbReference>
<keyword evidence="1" id="KW-0812">Transmembrane</keyword>
<dbReference type="Gramene" id="TraesNOR5B03G02922630.2">
    <property type="protein sequence ID" value="TraesNOR5B03G02922630.2.CDS1"/>
    <property type="gene ID" value="TraesNOR5B03G02922630"/>
</dbReference>
<dbReference type="Gramene" id="TraesMAC5B03G02895190.1">
    <property type="protein sequence ID" value="TraesMAC5B03G02895190.1.CDS1"/>
    <property type="gene ID" value="TraesMAC5B03G02895190"/>
</dbReference>
<dbReference type="Gramene" id="TraesLAC5B03G02849520.2">
    <property type="protein sequence ID" value="TraesLAC5B03G02849520.2.CDS1"/>
    <property type="gene ID" value="TraesLAC5B03G02849520"/>
</dbReference>
<dbReference type="Gramene" id="TraesPARA_EIv1.0_1683740.1">
    <property type="protein sequence ID" value="TraesPARA_EIv1.0_1683740.1.CDS1"/>
    <property type="gene ID" value="TraesPARA_EIv1.0_1683740"/>
</dbReference>
<name>A0A3B6LME2_WHEAT</name>
<keyword evidence="1" id="KW-0472">Membrane</keyword>
<dbReference type="Gramene" id="TraesARI7B03G04216030.1">
    <property type="protein sequence ID" value="TraesARI7B03G04216030.1.CDS1"/>
    <property type="gene ID" value="TraesARI7B03G04216030"/>
</dbReference>
<organism evidence="2">
    <name type="scientific">Triticum aestivum</name>
    <name type="common">Wheat</name>
    <dbReference type="NCBI Taxonomy" id="4565"/>
    <lineage>
        <taxon>Eukaryota</taxon>
        <taxon>Viridiplantae</taxon>
        <taxon>Streptophyta</taxon>
        <taxon>Embryophyta</taxon>
        <taxon>Tracheophyta</taxon>
        <taxon>Spermatophyta</taxon>
        <taxon>Magnoliopsida</taxon>
        <taxon>Liliopsida</taxon>
        <taxon>Poales</taxon>
        <taxon>Poaceae</taxon>
        <taxon>BOP clade</taxon>
        <taxon>Pooideae</taxon>
        <taxon>Triticodae</taxon>
        <taxon>Triticeae</taxon>
        <taxon>Triticinae</taxon>
        <taxon>Triticum</taxon>
    </lineage>
</organism>
<reference evidence="2" key="1">
    <citation type="submission" date="2018-08" db="EMBL/GenBank/DDBJ databases">
        <authorList>
            <person name="Rossello M."/>
        </authorList>
    </citation>
    <scope>NUCLEOTIDE SEQUENCE [LARGE SCALE GENOMIC DNA]</scope>
    <source>
        <strain evidence="2">cv. Chinese Spring</strain>
    </source>
</reference>
<dbReference type="Gramene" id="TraesCS5B03G0569000.1">
    <property type="protein sequence ID" value="TraesCS5B03G0569000.1.CDS1"/>
    <property type="gene ID" value="TraesCS5B03G0569000"/>
</dbReference>
<dbReference type="KEGG" id="taes:123112024"/>
<dbReference type="Gramene" id="TraesSYM7B03G04125190.2">
    <property type="protein sequence ID" value="TraesSYM7B03G04125190.2.CDS1"/>
    <property type="gene ID" value="TraesSYM7B03G04125190"/>
</dbReference>
<dbReference type="Gramene" id="TraesLDM5B03G02898370.1">
    <property type="protein sequence ID" value="TraesLDM5B03G02898370.1.CDS1"/>
    <property type="gene ID" value="TraesLDM5B03G02898370"/>
</dbReference>
<dbReference type="PANTHER" id="PTHR33994:SF17">
    <property type="entry name" value="OS01G0655600 PROTEIN"/>
    <property type="match status" value="1"/>
</dbReference>
<evidence type="ECO:0000313" key="2">
    <source>
        <dbReference type="EnsemblPlants" id="TraesCS5B02G215200.1.cds1"/>
    </source>
</evidence>
<dbReference type="Gramene" id="TraesWEE_scaffold_120823_01G000100.1">
    <property type="protein sequence ID" value="TraesWEE_scaffold_120823_01G000100.1"/>
    <property type="gene ID" value="TraesWEE_scaffold_120823_01G000100"/>
</dbReference>
<sequence>MCLMPAPACKDGANLDNHHLNGRRAKSKRGCADGYIDYFEPKEHLLICSCAFGYIFAMCVFCFTVLYTPVASGTANLTRGPGDIFVRLIGKSGLDPGTSPPTSLAFRLAMDFDRTPPTYRRCSGGGNSLLRVSYHDMILAWAQVPYFCVYGDRSIGHVGTLEVEAKADASVLREEVRNLLWSEIQVVGKVEFDVDGEVAGLGYLRCKFFILKDKAADVPKSLCILLPPSENTCHQNG</sequence>
<dbReference type="OMA" id="CGMILAW"/>
<dbReference type="GeneID" id="123112024"/>
<proteinExistence type="predicted"/>
<keyword evidence="3" id="KW-1185">Reference proteome</keyword>
<accession>A0A3B6LME2</accession>
<dbReference type="Gramene" id="TraesARI7B03G04216030.2">
    <property type="protein sequence ID" value="TraesARI7B03G04216030.2.CDS1"/>
    <property type="gene ID" value="TraesARI7B03G04216030"/>
</dbReference>
<feature type="transmembrane region" description="Helical" evidence="1">
    <location>
        <begin position="45"/>
        <end position="67"/>
    </location>
</feature>
<gene>
    <name evidence="2" type="primary">LOC123112024</name>
</gene>
<reference evidence="2" key="2">
    <citation type="submission" date="2018-10" db="UniProtKB">
        <authorList>
            <consortium name="EnsemblPlants"/>
        </authorList>
    </citation>
    <scope>IDENTIFICATION</scope>
</reference>
<keyword evidence="1" id="KW-1133">Transmembrane helix</keyword>
<dbReference type="EnsemblPlants" id="TraesCS5B02G215200.1">
    <property type="protein sequence ID" value="TraesCS5B02G215200.1.cds1"/>
    <property type="gene ID" value="TraesCS5B02G215200"/>
</dbReference>
<dbReference type="AlphaFoldDB" id="A0A3B6LME2"/>
<dbReference type="Gramene" id="TraesCS5B02G215200.1">
    <property type="protein sequence ID" value="TraesCS5B02G215200.1.cds1"/>
    <property type="gene ID" value="TraesCS5B02G215200"/>
</dbReference>
<dbReference type="Gramene" id="TraesMAC5B03G02895190.2">
    <property type="protein sequence ID" value="TraesMAC5B03G02895190.2.CDS1"/>
    <property type="gene ID" value="TraesMAC5B03G02895190"/>
</dbReference>
<dbReference type="PANTHER" id="PTHR33994">
    <property type="entry name" value="OS04G0515000 PROTEIN"/>
    <property type="match status" value="1"/>
</dbReference>
<evidence type="ECO:0000256" key="1">
    <source>
        <dbReference type="SAM" id="Phobius"/>
    </source>
</evidence>
<dbReference type="Gramene" id="TraesRN5B0100574100.1">
    <property type="protein sequence ID" value="TraesRN5B0100574100.1"/>
    <property type="gene ID" value="TraesRN5B0100574100"/>
</dbReference>
<dbReference type="Gramene" id="TraesLAC5B03G02849520.3">
    <property type="protein sequence ID" value="TraesLAC5B03G02849520.3.CDS1"/>
    <property type="gene ID" value="TraesLAC5B03G02849520"/>
</dbReference>
<dbReference type="Gramene" id="TraesLAC5B03G02849520.1">
    <property type="protein sequence ID" value="TraesLAC5B03G02849520.1.CDS1"/>
    <property type="gene ID" value="TraesLAC5B03G02849520"/>
</dbReference>
<dbReference type="OrthoDB" id="674304at2759"/>
<evidence type="ECO:0000313" key="3">
    <source>
        <dbReference type="Proteomes" id="UP000019116"/>
    </source>
</evidence>